<proteinExistence type="predicted"/>
<name>A0ABY7TT00_9SPHN</name>
<evidence type="ECO:0000313" key="1">
    <source>
        <dbReference type="EMBL" id="WCT76327.1"/>
    </source>
</evidence>
<protein>
    <recommendedName>
        <fullName evidence="3">Mor transcription activator family protein</fullName>
    </recommendedName>
</protein>
<evidence type="ECO:0000313" key="2">
    <source>
        <dbReference type="Proteomes" id="UP001218231"/>
    </source>
</evidence>
<dbReference type="RefSeq" id="WP_273616777.1">
    <property type="nucleotide sequence ID" value="NZ_CP117417.1"/>
</dbReference>
<dbReference type="Proteomes" id="UP001218231">
    <property type="component" value="Chromosome"/>
</dbReference>
<dbReference type="EMBL" id="CP117417">
    <property type="protein sequence ID" value="WCT76327.1"/>
    <property type="molecule type" value="Genomic_DNA"/>
</dbReference>
<reference evidence="1 2" key="1">
    <citation type="submission" date="2023-02" db="EMBL/GenBank/DDBJ databases">
        <title>Genome sequence of Novosphingobium humi KACC 19094.</title>
        <authorList>
            <person name="Kim S."/>
            <person name="Heo J."/>
            <person name="Kwon S.-W."/>
        </authorList>
    </citation>
    <scope>NUCLEOTIDE SEQUENCE [LARGE SCALE GENOMIC DNA]</scope>
    <source>
        <strain evidence="1 2">KACC 19094</strain>
    </source>
</reference>
<evidence type="ECO:0008006" key="3">
    <source>
        <dbReference type="Google" id="ProtNLM"/>
    </source>
</evidence>
<accession>A0ABY7TT00</accession>
<gene>
    <name evidence="1" type="ORF">PQ457_10225</name>
</gene>
<keyword evidence="2" id="KW-1185">Reference proteome</keyword>
<sequence length="159" mass="17974">MSDVKFSEEREFLSTNVYCGLLSGNLKPLRDYIKSGYDIDVCLAGLIADMIDENDNLPFKLQLTGKKGKSGWGDMRNKQELHNQIALHYLRMQNSSGDGSSAGVLEDTMQRFNIKKSTVYEALKKERARAYDKMESAFRGCMAMALYARYMLEGEQDSG</sequence>
<organism evidence="1 2">
    <name type="scientific">Novosphingobium humi</name>
    <dbReference type="NCBI Taxonomy" id="2282397"/>
    <lineage>
        <taxon>Bacteria</taxon>
        <taxon>Pseudomonadati</taxon>
        <taxon>Pseudomonadota</taxon>
        <taxon>Alphaproteobacteria</taxon>
        <taxon>Sphingomonadales</taxon>
        <taxon>Sphingomonadaceae</taxon>
        <taxon>Novosphingobium</taxon>
    </lineage>
</organism>